<evidence type="ECO:0000313" key="2">
    <source>
        <dbReference type="Proteomes" id="UP000694925"/>
    </source>
</evidence>
<accession>A0AAJ7J3A3</accession>
<dbReference type="RefSeq" id="XP_026671207.1">
    <property type="nucleotide sequence ID" value="XM_026815406.1"/>
</dbReference>
<feature type="signal peptide" evidence="1">
    <location>
        <begin position="1"/>
        <end position="18"/>
    </location>
</feature>
<evidence type="ECO:0000313" key="3">
    <source>
        <dbReference type="RefSeq" id="XP_017883805.1"/>
    </source>
</evidence>
<dbReference type="Proteomes" id="UP000694925">
    <property type="component" value="Unplaced"/>
</dbReference>
<keyword evidence="2" id="KW-1185">Reference proteome</keyword>
<evidence type="ECO:0000256" key="1">
    <source>
        <dbReference type="SAM" id="SignalP"/>
    </source>
</evidence>
<dbReference type="GeneID" id="108627209"/>
<proteinExistence type="predicted"/>
<sequence>MRVSIIIILAFATGVIVATTRNHNFSNFVKHHARPRVIRGFIPEHMSTAYGFGKRQSSMDASKVDKNERILSTLLRYFPQGISTEWLLQQMKTNPAFASKLIQLLLDGRPDFVPMSEHFNPERITWLY</sequence>
<evidence type="ECO:0000313" key="7">
    <source>
        <dbReference type="RefSeq" id="XP_026671209.1"/>
    </source>
</evidence>
<name>A0AAJ7J3A3_9HYME</name>
<keyword evidence="1" id="KW-0732">Signal</keyword>
<dbReference type="KEGG" id="ccal:108627209"/>
<organism evidence="2 3">
    <name type="scientific">Ceratina calcarata</name>
    <dbReference type="NCBI Taxonomy" id="156304"/>
    <lineage>
        <taxon>Eukaryota</taxon>
        <taxon>Metazoa</taxon>
        <taxon>Ecdysozoa</taxon>
        <taxon>Arthropoda</taxon>
        <taxon>Hexapoda</taxon>
        <taxon>Insecta</taxon>
        <taxon>Pterygota</taxon>
        <taxon>Neoptera</taxon>
        <taxon>Endopterygota</taxon>
        <taxon>Hymenoptera</taxon>
        <taxon>Apocrita</taxon>
        <taxon>Aculeata</taxon>
        <taxon>Apoidea</taxon>
        <taxon>Anthophila</taxon>
        <taxon>Apidae</taxon>
        <taxon>Ceratina</taxon>
        <taxon>Zadontomerus</taxon>
    </lineage>
</organism>
<reference evidence="3 4" key="1">
    <citation type="submission" date="2025-04" db="UniProtKB">
        <authorList>
            <consortium name="RefSeq"/>
        </authorList>
    </citation>
    <scope>IDENTIFICATION</scope>
    <source>
        <tissue evidence="3 4">Whole body</tissue>
    </source>
</reference>
<evidence type="ECO:0000313" key="4">
    <source>
        <dbReference type="RefSeq" id="XP_026671206.1"/>
    </source>
</evidence>
<evidence type="ECO:0000313" key="6">
    <source>
        <dbReference type="RefSeq" id="XP_026671208.1"/>
    </source>
</evidence>
<gene>
    <name evidence="3 4 5 6 7" type="primary">LOC108627209</name>
</gene>
<evidence type="ECO:0000313" key="5">
    <source>
        <dbReference type="RefSeq" id="XP_026671207.1"/>
    </source>
</evidence>
<feature type="chain" id="PRO_5044708900" evidence="1">
    <location>
        <begin position="19"/>
        <end position="128"/>
    </location>
</feature>
<dbReference type="RefSeq" id="XP_026671208.1">
    <property type="nucleotide sequence ID" value="XM_026815407.1"/>
</dbReference>
<dbReference type="AlphaFoldDB" id="A0AAJ7J3A3"/>
<dbReference type="RefSeq" id="XP_026671209.1">
    <property type="nucleotide sequence ID" value="XM_026815408.1"/>
</dbReference>
<protein>
    <submittedName>
        <fullName evidence="3 4">Allatotropin-like</fullName>
    </submittedName>
</protein>
<dbReference type="RefSeq" id="XP_026671206.1">
    <property type="nucleotide sequence ID" value="XM_026815405.1"/>
</dbReference>
<dbReference type="RefSeq" id="XP_017883805.1">
    <property type="nucleotide sequence ID" value="XM_018028316.2"/>
</dbReference>